<dbReference type="CDD" id="cd04301">
    <property type="entry name" value="NAT_SF"/>
    <property type="match status" value="1"/>
</dbReference>
<dbReference type="InterPro" id="IPR000182">
    <property type="entry name" value="GNAT_dom"/>
</dbReference>
<dbReference type="InterPro" id="IPR050832">
    <property type="entry name" value="Bact_Acetyltransf"/>
</dbReference>
<sequence length="146" mass="15952">MAITHIRTGDWETLGPAASEIRRKVFIEEQNVPQDEEWDGLDPECQHFLALLDGQPVGTARLLPDAHIGRVAVLAKARGTGIGVLLMQAAIEAARHAGHTAVALIAQVHALAFYERLGFIAHGDEFMDAGIPHREMTLSLTEFQPQ</sequence>
<keyword evidence="1 4" id="KW-0808">Transferase</keyword>
<dbReference type="SUPFAM" id="SSF55729">
    <property type="entry name" value="Acyl-CoA N-acyltransferases (Nat)"/>
    <property type="match status" value="1"/>
</dbReference>
<dbReference type="InterPro" id="IPR016181">
    <property type="entry name" value="Acyl_CoA_acyltransferase"/>
</dbReference>
<dbReference type="AlphaFoldDB" id="A0A246RZX1"/>
<evidence type="ECO:0000313" key="5">
    <source>
        <dbReference type="Proteomes" id="UP000197334"/>
    </source>
</evidence>
<dbReference type="PANTHER" id="PTHR43877">
    <property type="entry name" value="AMINOALKYLPHOSPHONATE N-ACETYLTRANSFERASE-RELATED-RELATED"/>
    <property type="match status" value="1"/>
</dbReference>
<comment type="caution">
    <text evidence="4">The sequence shown here is derived from an EMBL/GenBank/DDBJ whole genome shotgun (WGS) entry which is preliminary data.</text>
</comment>
<accession>A0A246RZX1</accession>
<organism evidence="4 5">
    <name type="scientific">Halomonas campaniensis</name>
    <dbReference type="NCBI Taxonomy" id="213554"/>
    <lineage>
        <taxon>Bacteria</taxon>
        <taxon>Pseudomonadati</taxon>
        <taxon>Pseudomonadota</taxon>
        <taxon>Gammaproteobacteria</taxon>
        <taxon>Oceanospirillales</taxon>
        <taxon>Halomonadaceae</taxon>
        <taxon>Halomonas</taxon>
    </lineage>
</organism>
<dbReference type="OrthoDB" id="9796171at2"/>
<dbReference type="Gene3D" id="3.40.630.30">
    <property type="match status" value="1"/>
</dbReference>
<dbReference type="EMBL" id="JPUA01000034">
    <property type="protein sequence ID" value="OWV29105.1"/>
    <property type="molecule type" value="Genomic_DNA"/>
</dbReference>
<gene>
    <name evidence="4" type="ORF">JI62_15965</name>
</gene>
<evidence type="ECO:0000259" key="3">
    <source>
        <dbReference type="PROSITE" id="PS51186"/>
    </source>
</evidence>
<dbReference type="PROSITE" id="PS51186">
    <property type="entry name" value="GNAT"/>
    <property type="match status" value="1"/>
</dbReference>
<evidence type="ECO:0000256" key="2">
    <source>
        <dbReference type="ARBA" id="ARBA00023315"/>
    </source>
</evidence>
<dbReference type="PANTHER" id="PTHR43877:SF2">
    <property type="entry name" value="AMINOALKYLPHOSPHONATE N-ACETYLTRANSFERASE-RELATED"/>
    <property type="match status" value="1"/>
</dbReference>
<feature type="domain" description="N-acetyltransferase" evidence="3">
    <location>
        <begin position="4"/>
        <end position="141"/>
    </location>
</feature>
<dbReference type="Pfam" id="PF13673">
    <property type="entry name" value="Acetyltransf_10"/>
    <property type="match status" value="1"/>
</dbReference>
<dbReference type="GO" id="GO:0016747">
    <property type="term" value="F:acyltransferase activity, transferring groups other than amino-acyl groups"/>
    <property type="evidence" value="ECO:0007669"/>
    <property type="project" value="InterPro"/>
</dbReference>
<proteinExistence type="predicted"/>
<keyword evidence="5" id="KW-1185">Reference proteome</keyword>
<evidence type="ECO:0000313" key="4">
    <source>
        <dbReference type="EMBL" id="OWV29105.1"/>
    </source>
</evidence>
<dbReference type="RefSeq" id="WP_088701112.1">
    <property type="nucleotide sequence ID" value="NZ_JPUA01000034.1"/>
</dbReference>
<protein>
    <submittedName>
        <fullName evidence="4">GNAT family acetyltransferase</fullName>
    </submittedName>
</protein>
<reference evidence="4 5" key="1">
    <citation type="submission" date="2014-08" db="EMBL/GenBank/DDBJ databases">
        <title>Draft genome sequence of a novel L-asparaginase producing marine bacterium, Halomonas campaniensis.</title>
        <authorList>
            <person name="Sundarakrishnan B."/>
            <person name="Moushumi Priya A."/>
            <person name="Raman G."/>
            <person name="Sakthivel N."/>
            <person name="Park S."/>
            <person name="Jayachandran S."/>
        </authorList>
    </citation>
    <scope>NUCLEOTIDE SEQUENCE [LARGE SCALE GENOMIC DNA]</scope>
    <source>
        <strain evidence="4 5">SK03</strain>
    </source>
</reference>
<dbReference type="Proteomes" id="UP000197334">
    <property type="component" value="Unassembled WGS sequence"/>
</dbReference>
<name>A0A246RZX1_9GAMM</name>
<keyword evidence="2" id="KW-0012">Acyltransferase</keyword>
<evidence type="ECO:0000256" key="1">
    <source>
        <dbReference type="ARBA" id="ARBA00022679"/>
    </source>
</evidence>